<organism evidence="1">
    <name type="scientific">Aphanomyces invadans</name>
    <dbReference type="NCBI Taxonomy" id="157072"/>
    <lineage>
        <taxon>Eukaryota</taxon>
        <taxon>Sar</taxon>
        <taxon>Stramenopiles</taxon>
        <taxon>Oomycota</taxon>
        <taxon>Saprolegniomycetes</taxon>
        <taxon>Saprolegniales</taxon>
        <taxon>Verrucalvaceae</taxon>
        <taxon>Aphanomyces</taxon>
    </lineage>
</organism>
<reference evidence="1" key="1">
    <citation type="submission" date="2013-12" db="EMBL/GenBank/DDBJ databases">
        <title>The Genome Sequence of Aphanomyces invadans NJM9701.</title>
        <authorList>
            <consortium name="The Broad Institute Genomics Platform"/>
            <person name="Russ C."/>
            <person name="Tyler B."/>
            <person name="van West P."/>
            <person name="Dieguez-Uribeondo J."/>
            <person name="Young S.K."/>
            <person name="Zeng Q."/>
            <person name="Gargeya S."/>
            <person name="Fitzgerald M."/>
            <person name="Abouelleil A."/>
            <person name="Alvarado L."/>
            <person name="Chapman S.B."/>
            <person name="Gainer-Dewar J."/>
            <person name="Goldberg J."/>
            <person name="Griggs A."/>
            <person name="Gujja S."/>
            <person name="Hansen M."/>
            <person name="Howarth C."/>
            <person name="Imamovic A."/>
            <person name="Ireland A."/>
            <person name="Larimer J."/>
            <person name="McCowan C."/>
            <person name="Murphy C."/>
            <person name="Pearson M."/>
            <person name="Poon T.W."/>
            <person name="Priest M."/>
            <person name="Roberts A."/>
            <person name="Saif S."/>
            <person name="Shea T."/>
            <person name="Sykes S."/>
            <person name="Wortman J."/>
            <person name="Nusbaum C."/>
            <person name="Birren B."/>
        </authorList>
    </citation>
    <scope>NUCLEOTIDE SEQUENCE [LARGE SCALE GENOMIC DNA]</scope>
    <source>
        <strain evidence="1">NJM9701</strain>
    </source>
</reference>
<dbReference type="GeneID" id="20085927"/>
<proteinExistence type="predicted"/>
<evidence type="ECO:0008006" key="2">
    <source>
        <dbReference type="Google" id="ProtNLM"/>
    </source>
</evidence>
<name>A0A024TVW8_9STRA</name>
<protein>
    <recommendedName>
        <fullName evidence="2">RING-type domain-containing protein</fullName>
    </recommendedName>
</protein>
<dbReference type="VEuPathDB" id="FungiDB:H310_08877"/>
<dbReference type="OrthoDB" id="61228at2759"/>
<dbReference type="eggNOG" id="ENOG502SMBX">
    <property type="taxonomic scope" value="Eukaryota"/>
</dbReference>
<dbReference type="RefSeq" id="XP_008873009.1">
    <property type="nucleotide sequence ID" value="XM_008874787.1"/>
</dbReference>
<sequence length="387" mass="43677">MTAIAPSIERLRDSLQVDSSDVNLVKAVGGATSPVTSCSSSSSDRRHMCVCDVCFDDVAQDDMIHKICGPTCPAMLCSTCTRSYVKMQAKDAVPGVLAKLNCPVCIVPVNIMRWRRRLSSLSFMNDDSVDAFCAKVERSCEVRCPGCDTNRSQLPKSARNVPKLKLLPSQAVHIPRLRDLCFEFCLHRVAAADVVVFAQSTFGADIGLSIVETMLPLFHDPERRASMYLRLRRQNPFIYTMCCKAPVCFFCHVAGHHNGIACGGVSPDLLDSIVECEDCGLQLVKGDGCDSVQCYCGVNFQWSVEVLKTPMRSMMRSLQPFRRKLRYHISRWVQRLRKNRALEEIKCRYLRIEAKEFWKLYRETHPDEVQDVDDELSLMMSMDFEGC</sequence>
<accession>A0A024TVW8</accession>
<evidence type="ECO:0000313" key="1">
    <source>
        <dbReference type="EMBL" id="ETV98134.1"/>
    </source>
</evidence>
<dbReference type="EMBL" id="KI913970">
    <property type="protein sequence ID" value="ETV98134.1"/>
    <property type="molecule type" value="Genomic_DNA"/>
</dbReference>
<gene>
    <name evidence="1" type="ORF">H310_08877</name>
</gene>
<dbReference type="AlphaFoldDB" id="A0A024TVW8"/>